<dbReference type="AlphaFoldDB" id="A0AA38ML17"/>
<dbReference type="GO" id="GO:0008270">
    <property type="term" value="F:zinc ion binding"/>
    <property type="evidence" value="ECO:0007669"/>
    <property type="project" value="UniProtKB-KW"/>
</dbReference>
<keyword evidence="1" id="KW-0863">Zinc-finger</keyword>
<evidence type="ECO:0000313" key="5">
    <source>
        <dbReference type="Proteomes" id="UP001168821"/>
    </source>
</evidence>
<evidence type="ECO:0000313" key="4">
    <source>
        <dbReference type="EMBL" id="KAJ3661625.1"/>
    </source>
</evidence>
<feature type="domain" description="CCHC-type" evidence="3">
    <location>
        <begin position="504"/>
        <end position="519"/>
    </location>
</feature>
<evidence type="ECO:0000256" key="2">
    <source>
        <dbReference type="SAM" id="Coils"/>
    </source>
</evidence>
<reference evidence="4" key="1">
    <citation type="journal article" date="2023" name="G3 (Bethesda)">
        <title>Whole genome assemblies of Zophobas morio and Tenebrio molitor.</title>
        <authorList>
            <person name="Kaur S."/>
            <person name="Stinson S.A."/>
            <person name="diCenzo G.C."/>
        </authorList>
    </citation>
    <scope>NUCLEOTIDE SEQUENCE</scope>
    <source>
        <strain evidence="4">QUZm001</strain>
    </source>
</reference>
<dbReference type="InterPro" id="IPR036875">
    <property type="entry name" value="Znf_CCHC_sf"/>
</dbReference>
<dbReference type="SUPFAM" id="SSF57756">
    <property type="entry name" value="Retrovirus zinc finger-like domains"/>
    <property type="match status" value="1"/>
</dbReference>
<proteinExistence type="predicted"/>
<dbReference type="EMBL" id="JALNTZ010000002">
    <property type="protein sequence ID" value="KAJ3661625.1"/>
    <property type="molecule type" value="Genomic_DNA"/>
</dbReference>
<dbReference type="Gene3D" id="4.10.60.10">
    <property type="entry name" value="Zinc finger, CCHC-type"/>
    <property type="match status" value="1"/>
</dbReference>
<keyword evidence="2" id="KW-0175">Coiled coil</keyword>
<comment type="caution">
    <text evidence="4">The sequence shown here is derived from an EMBL/GenBank/DDBJ whole genome shotgun (WGS) entry which is preliminary data.</text>
</comment>
<evidence type="ECO:0000256" key="1">
    <source>
        <dbReference type="PROSITE-ProRule" id="PRU00047"/>
    </source>
</evidence>
<protein>
    <recommendedName>
        <fullName evidence="3">CCHC-type domain-containing protein</fullName>
    </recommendedName>
</protein>
<sequence>MDTSFDKLDPYKRKESPEAFTIMDAIEMAAKLCGEMDVHIKETYNAPNKLKEITQKTRRNINVLNRDIVKKWLEAHKWEKVEKVTYDVEQQTDNTGRSSENAKLEDLMAENAALREQVQRLEREKTEMSLLVREKQVEDLEGIDDLKKWQAIENKVWKKKVYSNTELKVGNPLATKDSVVKVVVVEPDDPGMERGVQKLYREKFPELVEIEMDFEVIEQITRIRSKTPNEGITRKIIKIKHDGSDNKLWEQIGKVKKETEGEEWIALHTINGMSPPRYRKMVESIFLKSETQVCIYTTKRANGESSSNDAREDRKQRSYAIVVEDKRKDYNMTVANIKRVLTTNEAKKAITGVRSTRDGKVLITLDKDNGTLEDINGAISSMSEEVKVRKLGTSLGETETIHIRGLDAVTLKEEVIVSLETKLGRQHGVDFRLNELRPNIQKTQAVTLVVKKEDAKKIFNDGRLRVGIVSCPVEKNIPMKRCYRCWAYDHVSATCQGPDRRKSCYNCGGIDHVVKDCKQAPSCPVCNEEGHKAGAGACKNFKLALTAARKLRRQDGELPT</sequence>
<dbReference type="Proteomes" id="UP001168821">
    <property type="component" value="Unassembled WGS sequence"/>
</dbReference>
<organism evidence="4 5">
    <name type="scientific">Zophobas morio</name>
    <dbReference type="NCBI Taxonomy" id="2755281"/>
    <lineage>
        <taxon>Eukaryota</taxon>
        <taxon>Metazoa</taxon>
        <taxon>Ecdysozoa</taxon>
        <taxon>Arthropoda</taxon>
        <taxon>Hexapoda</taxon>
        <taxon>Insecta</taxon>
        <taxon>Pterygota</taxon>
        <taxon>Neoptera</taxon>
        <taxon>Endopterygota</taxon>
        <taxon>Coleoptera</taxon>
        <taxon>Polyphaga</taxon>
        <taxon>Cucujiformia</taxon>
        <taxon>Tenebrionidae</taxon>
        <taxon>Zophobas</taxon>
    </lineage>
</organism>
<gene>
    <name evidence="4" type="ORF">Zmor_006013</name>
</gene>
<dbReference type="GO" id="GO:0003676">
    <property type="term" value="F:nucleic acid binding"/>
    <property type="evidence" value="ECO:0007669"/>
    <property type="project" value="InterPro"/>
</dbReference>
<dbReference type="SMART" id="SM00343">
    <property type="entry name" value="ZnF_C2HC"/>
    <property type="match status" value="3"/>
</dbReference>
<evidence type="ECO:0000259" key="3">
    <source>
        <dbReference type="PROSITE" id="PS50158"/>
    </source>
</evidence>
<name>A0AA38ML17_9CUCU</name>
<keyword evidence="5" id="KW-1185">Reference proteome</keyword>
<feature type="coiled-coil region" evidence="2">
    <location>
        <begin position="97"/>
        <end position="138"/>
    </location>
</feature>
<accession>A0AA38ML17</accession>
<keyword evidence="1" id="KW-0479">Metal-binding</keyword>
<dbReference type="Pfam" id="PF00098">
    <property type="entry name" value="zf-CCHC"/>
    <property type="match status" value="1"/>
</dbReference>
<keyword evidence="1" id="KW-0862">Zinc</keyword>
<dbReference type="PROSITE" id="PS50158">
    <property type="entry name" value="ZF_CCHC"/>
    <property type="match status" value="1"/>
</dbReference>
<dbReference type="InterPro" id="IPR001878">
    <property type="entry name" value="Znf_CCHC"/>
</dbReference>